<gene>
    <name evidence="2" type="ORF">J8273_8966</name>
</gene>
<feature type="compositionally biased region" description="Basic and acidic residues" evidence="1">
    <location>
        <begin position="1"/>
        <end position="13"/>
    </location>
</feature>
<organism evidence="2 3">
    <name type="scientific">Carpediemonas membranifera</name>
    <dbReference type="NCBI Taxonomy" id="201153"/>
    <lineage>
        <taxon>Eukaryota</taxon>
        <taxon>Metamonada</taxon>
        <taxon>Carpediemonas-like organisms</taxon>
        <taxon>Carpediemonas</taxon>
    </lineage>
</organism>
<proteinExistence type="predicted"/>
<accession>A0A8J6DYW7</accession>
<dbReference type="Proteomes" id="UP000717585">
    <property type="component" value="Unassembled WGS sequence"/>
</dbReference>
<feature type="region of interest" description="Disordered" evidence="1">
    <location>
        <begin position="1"/>
        <end position="39"/>
    </location>
</feature>
<name>A0A8J6DYW7_9EUKA</name>
<keyword evidence="3" id="KW-1185">Reference proteome</keyword>
<evidence type="ECO:0000313" key="3">
    <source>
        <dbReference type="Proteomes" id="UP000717585"/>
    </source>
</evidence>
<reference evidence="2" key="1">
    <citation type="submission" date="2021-05" db="EMBL/GenBank/DDBJ databases">
        <title>A free-living protist that lacks canonical eukaryotic 1 DNA replication and segregation systems.</title>
        <authorList>
            <person name="Salas-Leiva D.E."/>
            <person name="Tromer E.C."/>
            <person name="Curtis B.A."/>
            <person name="Jerlstrom-Hultqvist J."/>
            <person name="Kolisko M."/>
            <person name="Yi Z."/>
            <person name="Salas-Leiva J.S."/>
            <person name="Gallot-Lavallee L."/>
            <person name="Kops G.J.P.L."/>
            <person name="Archibald J.M."/>
            <person name="Simpson A.G.B."/>
            <person name="Roger A.J."/>
        </authorList>
    </citation>
    <scope>NUCLEOTIDE SEQUENCE</scope>
    <source>
        <strain evidence="2">BICM</strain>
    </source>
</reference>
<evidence type="ECO:0000313" key="2">
    <source>
        <dbReference type="EMBL" id="KAG9389666.1"/>
    </source>
</evidence>
<evidence type="ECO:0000256" key="1">
    <source>
        <dbReference type="SAM" id="MobiDB-lite"/>
    </source>
</evidence>
<protein>
    <submittedName>
        <fullName evidence="2">Uncharacterized protein</fullName>
    </submittedName>
</protein>
<sequence>MDPSSKPKLENPKRERKTPSKNTRALANKDSRGNKTKSLKKAVEMCNTVLKDRGVVIRGTKWEQLIFLSCAYTMIAGESAHLTPFLAIMDGLRECSYVCADLEFKARFCAIVDQFEHFIPVQQTPASTEPSELFIRIEEHYDEIDLGFDGRSAYVKERKYTDQRTAVRIWVSSAVAAQALVLVSEQDTLNTYMKENAARKVGHKFAVKQKEVIDCIRVRLEAMLGPEVAGVEPVVETPRVQMIIEGDQPPALSQAPAVVGPAAGEPEEEEPIPFNMDVELAVAVALFKLCPSSTPYTDFLLTTKSNFCKKATVEAQNSTQILAISPQGPVNRFISAITNDFPLSQPLSTLILWLLDQDDFLGRTLDALPDQALTIHSYAAAGAIQQCECPQQSSSLLPLLQRSDLKPAQASVLAILVRAAATATARQQGDALMYKTLAAYLNCLEGSRDPVLAGRLTDVLLTLVNSDTWTPAAAPPGGVEKLFESFSELTRLSVTAWLKSDDTILAHQLWSIGAQLRQCGGWLSGLW</sequence>
<comment type="caution">
    <text evidence="2">The sequence shown here is derived from an EMBL/GenBank/DDBJ whole genome shotgun (WGS) entry which is preliminary data.</text>
</comment>
<dbReference type="EMBL" id="JAHDYR010000069">
    <property type="protein sequence ID" value="KAG9389666.1"/>
    <property type="molecule type" value="Genomic_DNA"/>
</dbReference>
<dbReference type="AlphaFoldDB" id="A0A8J6DYW7"/>